<dbReference type="STRING" id="1802579.A2310_03580"/>
<comment type="caution">
    <text evidence="2">The sequence shown here is derived from an EMBL/GenBank/DDBJ whole genome shotgun (WGS) entry which is preliminary data.</text>
</comment>
<dbReference type="Proteomes" id="UP000178417">
    <property type="component" value="Unassembled WGS sequence"/>
</dbReference>
<reference evidence="2 3" key="1">
    <citation type="journal article" date="2016" name="Nat. Commun.">
        <title>Thousands of microbial genomes shed light on interconnected biogeochemical processes in an aquifer system.</title>
        <authorList>
            <person name="Anantharaman K."/>
            <person name="Brown C.T."/>
            <person name="Hug L.A."/>
            <person name="Sharon I."/>
            <person name="Castelle C.J."/>
            <person name="Probst A.J."/>
            <person name="Thomas B.C."/>
            <person name="Singh A."/>
            <person name="Wilkins M.J."/>
            <person name="Karaoz U."/>
            <person name="Brodie E.L."/>
            <person name="Williams K.H."/>
            <person name="Hubbard S.S."/>
            <person name="Banfield J.F."/>
        </authorList>
    </citation>
    <scope>NUCLEOTIDE SEQUENCE [LARGE SCALE GENOMIC DNA]</scope>
</reference>
<feature type="coiled-coil region" evidence="1">
    <location>
        <begin position="60"/>
        <end position="87"/>
    </location>
</feature>
<dbReference type="EMBL" id="MEUB01000070">
    <property type="protein sequence ID" value="OGC18629.1"/>
    <property type="molecule type" value="Genomic_DNA"/>
</dbReference>
<accession>A0A1F4SDZ7</accession>
<organism evidence="2 3">
    <name type="scientific">candidate division WOR-1 bacterium RIFOXYB2_FULL_37_13</name>
    <dbReference type="NCBI Taxonomy" id="1802579"/>
    <lineage>
        <taxon>Bacteria</taxon>
        <taxon>Bacillati</taxon>
        <taxon>Saganbacteria</taxon>
    </lineage>
</organism>
<keyword evidence="1" id="KW-0175">Coiled coil</keyword>
<evidence type="ECO:0000256" key="1">
    <source>
        <dbReference type="SAM" id="Coils"/>
    </source>
</evidence>
<evidence type="ECO:0000313" key="2">
    <source>
        <dbReference type="EMBL" id="OGC18629.1"/>
    </source>
</evidence>
<evidence type="ECO:0000313" key="3">
    <source>
        <dbReference type="Proteomes" id="UP000178417"/>
    </source>
</evidence>
<proteinExistence type="predicted"/>
<protein>
    <submittedName>
        <fullName evidence="2">Uncharacterized protein</fullName>
    </submittedName>
</protein>
<sequence>MWNFFLKLKNINEARIAFQEATNYYWISIIYLSEEISQTSKTFIDKMEHLLSNYETPDNTAEFSAECKKLKEDITKLVKEIISLMKKELTLMGNNPE</sequence>
<gene>
    <name evidence="2" type="ORF">A2310_03580</name>
</gene>
<dbReference type="AlphaFoldDB" id="A0A1F4SDZ7"/>
<name>A0A1F4SDZ7_UNCSA</name>